<keyword evidence="4" id="KW-0479">Metal-binding</keyword>
<evidence type="ECO:0000256" key="12">
    <source>
        <dbReference type="ARBA" id="ARBA00023242"/>
    </source>
</evidence>
<dbReference type="HOGENOM" id="CLU_002678_42_2_1"/>
<keyword evidence="17" id="KW-1185">Reference proteome</keyword>
<feature type="domain" description="C2H2-type" evidence="15">
    <location>
        <begin position="273"/>
        <end position="300"/>
    </location>
</feature>
<keyword evidence="8" id="KW-0805">Transcription regulation</keyword>
<dbReference type="Gene3D" id="3.30.160.60">
    <property type="entry name" value="Classic Zinc Finger"/>
    <property type="match status" value="3"/>
</dbReference>
<evidence type="ECO:0000256" key="1">
    <source>
        <dbReference type="ARBA" id="ARBA00004123"/>
    </source>
</evidence>
<dbReference type="PROSITE" id="PS50157">
    <property type="entry name" value="ZINC_FINGER_C2H2_2"/>
    <property type="match status" value="3"/>
</dbReference>
<dbReference type="AlphaFoldDB" id="G1QE26"/>
<evidence type="ECO:0000256" key="8">
    <source>
        <dbReference type="ARBA" id="ARBA00023015"/>
    </source>
</evidence>
<dbReference type="InterPro" id="IPR036236">
    <property type="entry name" value="Znf_C2H2_sf"/>
</dbReference>
<dbReference type="PANTHER" id="PTHR14003">
    <property type="entry name" value="TRANSCRIPTIONAL REPRESSOR PROTEIN YY"/>
    <property type="match status" value="1"/>
</dbReference>
<evidence type="ECO:0000256" key="9">
    <source>
        <dbReference type="ARBA" id="ARBA00023125"/>
    </source>
</evidence>
<evidence type="ECO:0000256" key="4">
    <source>
        <dbReference type="ARBA" id="ARBA00022723"/>
    </source>
</evidence>
<dbReference type="PROSITE" id="PS00028">
    <property type="entry name" value="ZINC_FINGER_C2H2_1"/>
    <property type="match status" value="1"/>
</dbReference>
<dbReference type="Pfam" id="PF00096">
    <property type="entry name" value="zf-C2H2"/>
    <property type="match status" value="2"/>
</dbReference>
<dbReference type="OMA" id="GPYGQNS"/>
<evidence type="ECO:0000256" key="2">
    <source>
        <dbReference type="ARBA" id="ARBA00006232"/>
    </source>
</evidence>
<comment type="subcellular location">
    <subcellularLocation>
        <location evidence="1">Nucleus</location>
    </subcellularLocation>
</comment>
<evidence type="ECO:0000256" key="3">
    <source>
        <dbReference type="ARBA" id="ARBA00022491"/>
    </source>
</evidence>
<keyword evidence="9" id="KW-0238">DNA-binding</keyword>
<evidence type="ECO:0000313" key="17">
    <source>
        <dbReference type="Proteomes" id="UP000001074"/>
    </source>
</evidence>
<evidence type="ECO:0000256" key="5">
    <source>
        <dbReference type="ARBA" id="ARBA00022737"/>
    </source>
</evidence>
<evidence type="ECO:0000256" key="13">
    <source>
        <dbReference type="PROSITE-ProRule" id="PRU00042"/>
    </source>
</evidence>
<comment type="similarity">
    <text evidence="2">Belongs to the YY transcription factor family.</text>
</comment>
<dbReference type="EMBL" id="AAPE02010360">
    <property type="status" value="NOT_ANNOTATED_CDS"/>
    <property type="molecule type" value="Genomic_DNA"/>
</dbReference>
<proteinExistence type="inferred from homology"/>
<dbReference type="STRING" id="59463.ENSMLUP00000021959"/>
<dbReference type="GO" id="GO:0008270">
    <property type="term" value="F:zinc ion binding"/>
    <property type="evidence" value="ECO:0007669"/>
    <property type="project" value="UniProtKB-KW"/>
</dbReference>
<evidence type="ECO:0000259" key="15">
    <source>
        <dbReference type="PROSITE" id="PS50157"/>
    </source>
</evidence>
<evidence type="ECO:0000256" key="14">
    <source>
        <dbReference type="SAM" id="MobiDB-lite"/>
    </source>
</evidence>
<keyword evidence="10" id="KW-0010">Activator</keyword>
<organism evidence="16 17">
    <name type="scientific">Myotis lucifugus</name>
    <name type="common">Little brown bat</name>
    <dbReference type="NCBI Taxonomy" id="59463"/>
    <lineage>
        <taxon>Eukaryota</taxon>
        <taxon>Metazoa</taxon>
        <taxon>Chordata</taxon>
        <taxon>Craniata</taxon>
        <taxon>Vertebrata</taxon>
        <taxon>Euteleostomi</taxon>
        <taxon>Mammalia</taxon>
        <taxon>Eutheria</taxon>
        <taxon>Laurasiatheria</taxon>
        <taxon>Chiroptera</taxon>
        <taxon>Yangochiroptera</taxon>
        <taxon>Vespertilionidae</taxon>
        <taxon>Myotis</taxon>
    </lineage>
</organism>
<dbReference type="SMART" id="SM00355">
    <property type="entry name" value="ZnF_C2H2"/>
    <property type="match status" value="3"/>
</dbReference>
<dbReference type="SUPFAM" id="SSF57667">
    <property type="entry name" value="beta-beta-alpha zinc fingers"/>
    <property type="match status" value="2"/>
</dbReference>
<dbReference type="GO" id="GO:0000978">
    <property type="term" value="F:RNA polymerase II cis-regulatory region sequence-specific DNA binding"/>
    <property type="evidence" value="ECO:0007669"/>
    <property type="project" value="TreeGrafter"/>
</dbReference>
<reference evidence="16 17" key="1">
    <citation type="journal article" date="2011" name="Nature">
        <title>A high-resolution map of human evolutionary constraint using 29 mammals.</title>
        <authorList>
            <person name="Lindblad-Toh K."/>
            <person name="Garber M."/>
            <person name="Zuk O."/>
            <person name="Lin M.F."/>
            <person name="Parker B.J."/>
            <person name="Washietl S."/>
            <person name="Kheradpour P."/>
            <person name="Ernst J."/>
            <person name="Jordan G."/>
            <person name="Mauceli E."/>
            <person name="Ward L.D."/>
            <person name="Lowe C.B."/>
            <person name="Holloway A.K."/>
            <person name="Clamp M."/>
            <person name="Gnerre S."/>
            <person name="Alfoldi J."/>
            <person name="Beal K."/>
            <person name="Chang J."/>
            <person name="Clawson H."/>
            <person name="Cuff J."/>
            <person name="Di Palma F."/>
            <person name="Fitzgerald S."/>
            <person name="Flicek P."/>
            <person name="Guttman M."/>
            <person name="Hubisz M.J."/>
            <person name="Jaffe D.B."/>
            <person name="Jungreis I."/>
            <person name="Kent W.J."/>
            <person name="Kostka D."/>
            <person name="Lara M."/>
            <person name="Martins A.L."/>
            <person name="Massingham T."/>
            <person name="Moltke I."/>
            <person name="Raney B.J."/>
            <person name="Rasmussen M.D."/>
            <person name="Robinson J."/>
            <person name="Stark A."/>
            <person name="Vilella A.J."/>
            <person name="Wen J."/>
            <person name="Xie X."/>
            <person name="Zody M.C."/>
            <person name="Baldwin J."/>
            <person name="Bloom T."/>
            <person name="Chin C.W."/>
            <person name="Heiman D."/>
            <person name="Nicol R."/>
            <person name="Nusbaum C."/>
            <person name="Young S."/>
            <person name="Wilkinson J."/>
            <person name="Worley K.C."/>
            <person name="Kovar C.L."/>
            <person name="Muzny D.M."/>
            <person name="Gibbs R.A."/>
            <person name="Cree A."/>
            <person name="Dihn H.H."/>
            <person name="Fowler G."/>
            <person name="Jhangiani S."/>
            <person name="Joshi V."/>
            <person name="Lee S."/>
            <person name="Lewis L.R."/>
            <person name="Nazareth L.V."/>
            <person name="Okwuonu G."/>
            <person name="Santibanez J."/>
            <person name="Warren W.C."/>
            <person name="Mardis E.R."/>
            <person name="Weinstock G.M."/>
            <person name="Wilson R.K."/>
            <person name="Delehaunty K."/>
            <person name="Dooling D."/>
            <person name="Fronik C."/>
            <person name="Fulton L."/>
            <person name="Fulton B."/>
            <person name="Graves T."/>
            <person name="Minx P."/>
            <person name="Sodergren E."/>
            <person name="Birney E."/>
            <person name="Margulies E.H."/>
            <person name="Herrero J."/>
            <person name="Green E.D."/>
            <person name="Haussler D."/>
            <person name="Siepel A."/>
            <person name="Goldman N."/>
            <person name="Pollard K.S."/>
            <person name="Pedersen J.S."/>
            <person name="Lander E.S."/>
            <person name="Kellis M."/>
        </authorList>
    </citation>
    <scope>NUCLEOTIDE SEQUENCE [LARGE SCALE GENOMIC DNA]</scope>
</reference>
<dbReference type="InParanoid" id="G1QE26"/>
<dbReference type="Proteomes" id="UP000001074">
    <property type="component" value="Unassembled WGS sequence"/>
</dbReference>
<keyword evidence="5" id="KW-0677">Repeat</keyword>
<dbReference type="GeneTree" id="ENSGT00940000154763"/>
<evidence type="ECO:0000256" key="10">
    <source>
        <dbReference type="ARBA" id="ARBA00023159"/>
    </source>
</evidence>
<dbReference type="InterPro" id="IPR013087">
    <property type="entry name" value="Znf_C2H2_type"/>
</dbReference>
<dbReference type="GO" id="GO:0005667">
    <property type="term" value="C:transcription regulator complex"/>
    <property type="evidence" value="ECO:0007669"/>
    <property type="project" value="TreeGrafter"/>
</dbReference>
<name>G1QE26_MYOLU</name>
<evidence type="ECO:0000313" key="16">
    <source>
        <dbReference type="Ensembl" id="ENSMLUP00000021959.1"/>
    </source>
</evidence>
<dbReference type="FunFam" id="3.30.160.60:FF:000104">
    <property type="entry name" value="Transcriptional repressor protein YY1"/>
    <property type="match status" value="1"/>
</dbReference>
<protein>
    <recommendedName>
        <fullName evidence="15">C2H2-type domain-containing protein</fullName>
    </recommendedName>
</protein>
<accession>G1QE26</accession>
<keyword evidence="12" id="KW-0539">Nucleus</keyword>
<reference evidence="16" key="2">
    <citation type="submission" date="2025-08" db="UniProtKB">
        <authorList>
            <consortium name="Ensembl"/>
        </authorList>
    </citation>
    <scope>IDENTIFICATION</scope>
</reference>
<evidence type="ECO:0000256" key="7">
    <source>
        <dbReference type="ARBA" id="ARBA00022833"/>
    </source>
</evidence>
<reference evidence="16" key="3">
    <citation type="submission" date="2025-09" db="UniProtKB">
        <authorList>
            <consortium name="Ensembl"/>
        </authorList>
    </citation>
    <scope>IDENTIFICATION</scope>
</reference>
<feature type="domain" description="C2H2-type" evidence="15">
    <location>
        <begin position="301"/>
        <end position="329"/>
    </location>
</feature>
<dbReference type="Ensembl" id="ENSMLUT00000025206.1">
    <property type="protein sequence ID" value="ENSMLUP00000021959.1"/>
    <property type="gene ID" value="ENSMLUG00000025014.1"/>
</dbReference>
<dbReference type="eggNOG" id="KOG1721">
    <property type="taxonomic scope" value="Eukaryota"/>
</dbReference>
<dbReference type="GO" id="GO:0031519">
    <property type="term" value="C:PcG protein complex"/>
    <property type="evidence" value="ECO:0007669"/>
    <property type="project" value="TreeGrafter"/>
</dbReference>
<keyword evidence="7" id="KW-0862">Zinc</keyword>
<dbReference type="GO" id="GO:0000785">
    <property type="term" value="C:chromatin"/>
    <property type="evidence" value="ECO:0007669"/>
    <property type="project" value="TreeGrafter"/>
</dbReference>
<feature type="region of interest" description="Disordered" evidence="14">
    <location>
        <begin position="119"/>
        <end position="158"/>
    </location>
</feature>
<dbReference type="GO" id="GO:0000981">
    <property type="term" value="F:DNA-binding transcription factor activity, RNA polymerase II-specific"/>
    <property type="evidence" value="ECO:0007669"/>
    <property type="project" value="TreeGrafter"/>
</dbReference>
<feature type="domain" description="C2H2-type" evidence="15">
    <location>
        <begin position="244"/>
        <end position="268"/>
    </location>
</feature>
<dbReference type="InterPro" id="IPR017114">
    <property type="entry name" value="YY1-like"/>
</dbReference>
<keyword evidence="6 13" id="KW-0863">Zinc-finger</keyword>
<dbReference type="PIRSF" id="PIRSF037113">
    <property type="entry name" value="TF_Yin_yang"/>
    <property type="match status" value="1"/>
</dbReference>
<keyword evidence="3" id="KW-0678">Repressor</keyword>
<evidence type="ECO:0000256" key="11">
    <source>
        <dbReference type="ARBA" id="ARBA00023163"/>
    </source>
</evidence>
<sequence length="330" mass="36620">SAMASNNFIYITPEDMEEAVALMELHQENVAVENIPAEPAAMETVEYRDISGSWVHGGHHSSPLIALQPNEGNHDQEMFMVQTREEVVGYSEFDNEQASNFQEQQVPVPAEEEVYFQETPASLTGKQSAGKGKKRTAKSTAGAAGGGGSEGGNRKWEQKQVQVKTLEGEFSVTMWSQVGERDQEIEEQSPVNLPNLAPDYSEYMTGKKLPPGGLPGIDLSDPKQLAEFIKVKPKKCDDDIPRTVPCLHKGCGKMFRDSASMRKHQHTHGPKGHICAECGKGFIESSKLKRHQLVHSGEKPYQCTFEGCGKYFSLDFNRTHVRIHTGDRPY</sequence>
<dbReference type="EMBL" id="AAPE02010361">
    <property type="status" value="NOT_ANNOTATED_CDS"/>
    <property type="molecule type" value="Genomic_DNA"/>
</dbReference>
<dbReference type="FunFam" id="3.30.160.60:FF:001498">
    <property type="entry name" value="Zinc finger protein 404"/>
    <property type="match status" value="1"/>
</dbReference>
<keyword evidence="11" id="KW-0804">Transcription</keyword>
<evidence type="ECO:0000256" key="6">
    <source>
        <dbReference type="ARBA" id="ARBA00022771"/>
    </source>
</evidence>
<dbReference type="PANTHER" id="PTHR14003:SF19">
    <property type="entry name" value="YY2 TRANSCRIPTION FACTOR"/>
    <property type="match status" value="1"/>
</dbReference>